<feature type="region of interest" description="Disordered" evidence="1">
    <location>
        <begin position="128"/>
        <end position="149"/>
    </location>
</feature>
<feature type="region of interest" description="Disordered" evidence="1">
    <location>
        <begin position="1"/>
        <end position="30"/>
    </location>
</feature>
<dbReference type="OrthoDB" id="3693161at2759"/>
<feature type="region of interest" description="Disordered" evidence="1">
    <location>
        <begin position="186"/>
        <end position="216"/>
    </location>
</feature>
<feature type="compositionally biased region" description="Basic and acidic residues" evidence="1">
    <location>
        <begin position="53"/>
        <end position="65"/>
    </location>
</feature>
<dbReference type="RefSeq" id="XP_008023359.1">
    <property type="nucleotide sequence ID" value="XM_008025168.1"/>
</dbReference>
<sequence length="232" mass="25415">MAQPHTSATDVMASTSNKRDSIVSDLKKPKSRSAFRRIMHALKQATPFKARRNHADSSSDIKMDPELPVETTTTHVPEPPTVPAPVQVAVSVPNFSKPSISEGDLRTAYVQAQDVNKHIALERPATACDARPPKLPTVSEVTEPDEGPEARRAVSEYQNSVRRYAASRRSVQSSRSATMITPELMQQLQRTNRRRSGASLRDAAMRPGTSGTLDGVPVAKLVVANPLRWSEE</sequence>
<reference evidence="2 3" key="2">
    <citation type="journal article" date="2013" name="PLoS Genet.">
        <title>Comparative genome structure, secondary metabolite, and effector coding capacity across Cochliobolus pathogens.</title>
        <authorList>
            <person name="Condon B.J."/>
            <person name="Leng Y."/>
            <person name="Wu D."/>
            <person name="Bushley K.E."/>
            <person name="Ohm R.A."/>
            <person name="Otillar R."/>
            <person name="Martin J."/>
            <person name="Schackwitz W."/>
            <person name="Grimwood J."/>
            <person name="MohdZainudin N."/>
            <person name="Xue C."/>
            <person name="Wang R."/>
            <person name="Manning V.A."/>
            <person name="Dhillon B."/>
            <person name="Tu Z.J."/>
            <person name="Steffenson B.J."/>
            <person name="Salamov A."/>
            <person name="Sun H."/>
            <person name="Lowry S."/>
            <person name="LaButti K."/>
            <person name="Han J."/>
            <person name="Copeland A."/>
            <person name="Lindquist E."/>
            <person name="Barry K."/>
            <person name="Schmutz J."/>
            <person name="Baker S.E."/>
            <person name="Ciuffetti L.M."/>
            <person name="Grigoriev I.V."/>
            <person name="Zhong S."/>
            <person name="Turgeon B.G."/>
        </authorList>
    </citation>
    <scope>NUCLEOTIDE SEQUENCE [LARGE SCALE GENOMIC DNA]</scope>
    <source>
        <strain evidence="3">28A</strain>
    </source>
</reference>
<feature type="compositionally biased region" description="Polar residues" evidence="1">
    <location>
        <begin position="1"/>
        <end position="16"/>
    </location>
</feature>
<keyword evidence="3" id="KW-1185">Reference proteome</keyword>
<reference evidence="2 3" key="1">
    <citation type="journal article" date="2012" name="PLoS Pathog.">
        <title>Diverse lifestyles and strategies of plant pathogenesis encoded in the genomes of eighteen Dothideomycetes fungi.</title>
        <authorList>
            <person name="Ohm R.A."/>
            <person name="Feau N."/>
            <person name="Henrissat B."/>
            <person name="Schoch C.L."/>
            <person name="Horwitz B.A."/>
            <person name="Barry K.W."/>
            <person name="Condon B.J."/>
            <person name="Copeland A.C."/>
            <person name="Dhillon B."/>
            <person name="Glaser F."/>
            <person name="Hesse C.N."/>
            <person name="Kosti I."/>
            <person name="LaButti K."/>
            <person name="Lindquist E.A."/>
            <person name="Lucas S."/>
            <person name="Salamov A.A."/>
            <person name="Bradshaw R.E."/>
            <person name="Ciuffetti L."/>
            <person name="Hamelin R.C."/>
            <person name="Kema G.H.J."/>
            <person name="Lawrence C."/>
            <person name="Scott J.A."/>
            <person name="Spatafora J.W."/>
            <person name="Turgeon B.G."/>
            <person name="de Wit P.J.G.M."/>
            <person name="Zhong S."/>
            <person name="Goodwin S.B."/>
            <person name="Grigoriev I.V."/>
        </authorList>
    </citation>
    <scope>NUCLEOTIDE SEQUENCE [LARGE SCALE GENOMIC DNA]</scope>
    <source>
        <strain evidence="3">28A</strain>
    </source>
</reference>
<name>R0KLR0_EXST2</name>
<proteinExistence type="predicted"/>
<dbReference type="EMBL" id="KB908526">
    <property type="protein sequence ID" value="EOA88887.1"/>
    <property type="molecule type" value="Genomic_DNA"/>
</dbReference>
<dbReference type="GeneID" id="19405054"/>
<feature type="region of interest" description="Disordered" evidence="1">
    <location>
        <begin position="42"/>
        <end position="84"/>
    </location>
</feature>
<evidence type="ECO:0000313" key="3">
    <source>
        <dbReference type="Proteomes" id="UP000016935"/>
    </source>
</evidence>
<dbReference type="HOGENOM" id="CLU_1366128_0_0_1"/>
<evidence type="ECO:0000256" key="1">
    <source>
        <dbReference type="SAM" id="MobiDB-lite"/>
    </source>
</evidence>
<feature type="compositionally biased region" description="Basic and acidic residues" evidence="1">
    <location>
        <begin position="17"/>
        <end position="28"/>
    </location>
</feature>
<accession>R0KLR0</accession>
<organism evidence="2 3">
    <name type="scientific">Exserohilum turcicum (strain 28A)</name>
    <name type="common">Northern leaf blight fungus</name>
    <name type="synonym">Setosphaeria turcica</name>
    <dbReference type="NCBI Taxonomy" id="671987"/>
    <lineage>
        <taxon>Eukaryota</taxon>
        <taxon>Fungi</taxon>
        <taxon>Dikarya</taxon>
        <taxon>Ascomycota</taxon>
        <taxon>Pezizomycotina</taxon>
        <taxon>Dothideomycetes</taxon>
        <taxon>Pleosporomycetidae</taxon>
        <taxon>Pleosporales</taxon>
        <taxon>Pleosporineae</taxon>
        <taxon>Pleosporaceae</taxon>
        <taxon>Exserohilum</taxon>
    </lineage>
</organism>
<dbReference type="AlphaFoldDB" id="R0KLR0"/>
<gene>
    <name evidence="2" type="ORF">SETTUDRAFT_46463</name>
</gene>
<evidence type="ECO:0000313" key="2">
    <source>
        <dbReference type="EMBL" id="EOA88887.1"/>
    </source>
</evidence>
<dbReference type="Proteomes" id="UP000016935">
    <property type="component" value="Unassembled WGS sequence"/>
</dbReference>
<protein>
    <submittedName>
        <fullName evidence="2">Uncharacterized protein</fullName>
    </submittedName>
</protein>